<dbReference type="Proteomes" id="UP000028623">
    <property type="component" value="Unassembled WGS sequence"/>
</dbReference>
<gene>
    <name evidence="2" type="ORF">IO89_09940</name>
</gene>
<evidence type="ECO:0000256" key="1">
    <source>
        <dbReference type="SAM" id="MobiDB-lite"/>
    </source>
</evidence>
<dbReference type="EMBL" id="JPLY01000003">
    <property type="protein sequence ID" value="KFC22255.1"/>
    <property type="molecule type" value="Genomic_DNA"/>
</dbReference>
<reference evidence="2 3" key="1">
    <citation type="submission" date="2014-07" db="EMBL/GenBank/DDBJ databases">
        <title>Epilithonimonas lactis LMG 22401 Genome.</title>
        <authorList>
            <person name="Pipes S.E."/>
            <person name="Stropko S.J."/>
        </authorList>
    </citation>
    <scope>NUCLEOTIDE SEQUENCE [LARGE SCALE GENOMIC DNA]</scope>
    <source>
        <strain evidence="2 3">LMG 24401</strain>
    </source>
</reference>
<dbReference type="STRING" id="421072.SAMN04488097_2608"/>
<evidence type="ECO:0000313" key="3">
    <source>
        <dbReference type="Proteomes" id="UP000028623"/>
    </source>
</evidence>
<protein>
    <submittedName>
        <fullName evidence="2">Uncharacterized protein</fullName>
    </submittedName>
</protein>
<sequence>MSYTIIGIFPNEAESRDVITKLEEAGLYEYSLANAEIEALDKVETIDTDRKASFFDWLFDRDVVETDRYEYASIDSNRITVYAETEDDANAAKKILDENGAIDVEEKTRGYLAEKYPDRHNEYPIPESTRARIIAKAKNDLYFTDDRGTAYRPEKGMSDEMDSQGRKD</sequence>
<dbReference type="AlphaFoldDB" id="A0A085BIG0"/>
<organism evidence="2 3">
    <name type="scientific">Epilithonimonas lactis</name>
    <dbReference type="NCBI Taxonomy" id="421072"/>
    <lineage>
        <taxon>Bacteria</taxon>
        <taxon>Pseudomonadati</taxon>
        <taxon>Bacteroidota</taxon>
        <taxon>Flavobacteriia</taxon>
        <taxon>Flavobacteriales</taxon>
        <taxon>Weeksellaceae</taxon>
        <taxon>Chryseobacterium group</taxon>
        <taxon>Epilithonimonas</taxon>
    </lineage>
</organism>
<dbReference type="OrthoDB" id="1274046at2"/>
<keyword evidence="3" id="KW-1185">Reference proteome</keyword>
<feature type="region of interest" description="Disordered" evidence="1">
    <location>
        <begin position="146"/>
        <end position="168"/>
    </location>
</feature>
<evidence type="ECO:0000313" key="2">
    <source>
        <dbReference type="EMBL" id="KFC22255.1"/>
    </source>
</evidence>
<dbReference type="eggNOG" id="ENOG5033T0P">
    <property type="taxonomic scope" value="Bacteria"/>
</dbReference>
<comment type="caution">
    <text evidence="2">The sequence shown here is derived from an EMBL/GenBank/DDBJ whole genome shotgun (WGS) entry which is preliminary data.</text>
</comment>
<accession>A0A085BIG0</accession>
<proteinExistence type="predicted"/>
<dbReference type="RefSeq" id="WP_034975803.1">
    <property type="nucleotide sequence ID" value="NZ_FOFI01000003.1"/>
</dbReference>
<name>A0A085BIG0_9FLAO</name>